<dbReference type="AlphaFoldDB" id="A0A0L0FQ00"/>
<organism evidence="2 3">
    <name type="scientific">Sphaeroforma arctica JP610</name>
    <dbReference type="NCBI Taxonomy" id="667725"/>
    <lineage>
        <taxon>Eukaryota</taxon>
        <taxon>Ichthyosporea</taxon>
        <taxon>Ichthyophonida</taxon>
        <taxon>Sphaeroforma</taxon>
    </lineage>
</organism>
<dbReference type="GeneID" id="25909288"/>
<evidence type="ECO:0000313" key="3">
    <source>
        <dbReference type="Proteomes" id="UP000054560"/>
    </source>
</evidence>
<keyword evidence="3" id="KW-1185">Reference proteome</keyword>
<accession>A0A0L0FQ00</accession>
<name>A0A0L0FQ00_9EUKA</name>
<evidence type="ECO:0000256" key="1">
    <source>
        <dbReference type="SAM" id="MobiDB-lite"/>
    </source>
</evidence>
<feature type="region of interest" description="Disordered" evidence="1">
    <location>
        <begin position="21"/>
        <end position="44"/>
    </location>
</feature>
<evidence type="ECO:0000313" key="2">
    <source>
        <dbReference type="EMBL" id="KNC78794.1"/>
    </source>
</evidence>
<dbReference type="RefSeq" id="XP_014152696.1">
    <property type="nucleotide sequence ID" value="XM_014297221.1"/>
</dbReference>
<gene>
    <name evidence="2" type="ORF">SARC_08784</name>
</gene>
<protein>
    <submittedName>
        <fullName evidence="2">Uncharacterized protein</fullName>
    </submittedName>
</protein>
<reference evidence="2 3" key="1">
    <citation type="submission" date="2011-02" db="EMBL/GenBank/DDBJ databases">
        <title>The Genome Sequence of Sphaeroforma arctica JP610.</title>
        <authorList>
            <consortium name="The Broad Institute Genome Sequencing Platform"/>
            <person name="Russ C."/>
            <person name="Cuomo C."/>
            <person name="Young S.K."/>
            <person name="Zeng Q."/>
            <person name="Gargeya S."/>
            <person name="Alvarado L."/>
            <person name="Berlin A."/>
            <person name="Chapman S.B."/>
            <person name="Chen Z."/>
            <person name="Freedman E."/>
            <person name="Gellesch M."/>
            <person name="Goldberg J."/>
            <person name="Griggs A."/>
            <person name="Gujja S."/>
            <person name="Heilman E."/>
            <person name="Heiman D."/>
            <person name="Howarth C."/>
            <person name="Mehta T."/>
            <person name="Neiman D."/>
            <person name="Pearson M."/>
            <person name="Roberts A."/>
            <person name="Saif S."/>
            <person name="Shea T."/>
            <person name="Shenoy N."/>
            <person name="Sisk P."/>
            <person name="Stolte C."/>
            <person name="Sykes S."/>
            <person name="White J."/>
            <person name="Yandava C."/>
            <person name="Burger G."/>
            <person name="Gray M.W."/>
            <person name="Holland P.W.H."/>
            <person name="King N."/>
            <person name="Lang F.B.F."/>
            <person name="Roger A.J."/>
            <person name="Ruiz-Trillo I."/>
            <person name="Haas B."/>
            <person name="Nusbaum C."/>
            <person name="Birren B."/>
        </authorList>
    </citation>
    <scope>NUCLEOTIDE SEQUENCE [LARGE SCALE GENOMIC DNA]</scope>
    <source>
        <strain evidence="2 3">JP610</strain>
    </source>
</reference>
<proteinExistence type="predicted"/>
<dbReference type="Proteomes" id="UP000054560">
    <property type="component" value="Unassembled WGS sequence"/>
</dbReference>
<sequence>MVRHIQASDYIEPNFRKKCHEKAKANRFKTRRTPSTFQSPEEVHRETTAPILLFVPARKVTNLPKNLVVEQSSPRPEPVIGASVVQGECSDGFL</sequence>
<feature type="compositionally biased region" description="Basic residues" evidence="1">
    <location>
        <begin position="21"/>
        <end position="32"/>
    </location>
</feature>
<dbReference type="EMBL" id="KQ242423">
    <property type="protein sequence ID" value="KNC78794.1"/>
    <property type="molecule type" value="Genomic_DNA"/>
</dbReference>